<dbReference type="PANTHER" id="PTHR35565">
    <property type="entry name" value="CYTOPLASMIC PROTEIN-RELATED"/>
    <property type="match status" value="1"/>
</dbReference>
<organism evidence="3 4">
    <name type="scientific">Novosphingobium soli</name>
    <dbReference type="NCBI Taxonomy" id="574956"/>
    <lineage>
        <taxon>Bacteria</taxon>
        <taxon>Pseudomonadati</taxon>
        <taxon>Pseudomonadota</taxon>
        <taxon>Alphaproteobacteria</taxon>
        <taxon>Sphingomonadales</taxon>
        <taxon>Sphingomonadaceae</taxon>
        <taxon>Novosphingobium</taxon>
    </lineage>
</organism>
<gene>
    <name evidence="3" type="primary">tssC</name>
    <name evidence="3" type="ORF">ACFFJC_20615</name>
</gene>
<name>A0ABV6D1Z0_9SPHN</name>
<feature type="domain" description="TssC1 N-terminal" evidence="1">
    <location>
        <begin position="61"/>
        <end position="366"/>
    </location>
</feature>
<reference evidence="3 4" key="1">
    <citation type="submission" date="2024-09" db="EMBL/GenBank/DDBJ databases">
        <authorList>
            <person name="Sun Q."/>
            <person name="Mori K."/>
        </authorList>
    </citation>
    <scope>NUCLEOTIDE SEQUENCE [LARGE SCALE GENOMIC DNA]</scope>
    <source>
        <strain evidence="3 4">CCM 7706</strain>
    </source>
</reference>
<accession>A0ABV6D1Z0</accession>
<evidence type="ECO:0000259" key="1">
    <source>
        <dbReference type="Pfam" id="PF05943"/>
    </source>
</evidence>
<feature type="domain" description="TssC1 C-terminal" evidence="2">
    <location>
        <begin position="376"/>
        <end position="484"/>
    </location>
</feature>
<evidence type="ECO:0000259" key="2">
    <source>
        <dbReference type="Pfam" id="PF18945"/>
    </source>
</evidence>
<protein>
    <submittedName>
        <fullName evidence="3">Type VI secretion system contractile sheath large subunit</fullName>
    </submittedName>
</protein>
<dbReference type="InterPro" id="IPR044031">
    <property type="entry name" value="TssC1_N"/>
</dbReference>
<dbReference type="Pfam" id="PF05943">
    <property type="entry name" value="VipB"/>
    <property type="match status" value="1"/>
</dbReference>
<dbReference type="RefSeq" id="WP_379489208.1">
    <property type="nucleotide sequence ID" value="NZ_JBHLWK010000039.1"/>
</dbReference>
<dbReference type="EMBL" id="JBHLWK010000039">
    <property type="protein sequence ID" value="MFC0206663.1"/>
    <property type="molecule type" value="Genomic_DNA"/>
</dbReference>
<dbReference type="InterPro" id="IPR044032">
    <property type="entry name" value="TssC1_C"/>
</dbReference>
<dbReference type="NCBIfam" id="TIGR03355">
    <property type="entry name" value="VI_chp_2"/>
    <property type="match status" value="1"/>
</dbReference>
<dbReference type="Proteomes" id="UP001589798">
    <property type="component" value="Unassembled WGS sequence"/>
</dbReference>
<keyword evidence="4" id="KW-1185">Reference proteome</keyword>
<proteinExistence type="predicted"/>
<comment type="caution">
    <text evidence="3">The sequence shown here is derived from an EMBL/GenBank/DDBJ whole genome shotgun (WGS) entry which is preliminary data.</text>
</comment>
<dbReference type="Pfam" id="PF18945">
    <property type="entry name" value="VipB_2"/>
    <property type="match status" value="1"/>
</dbReference>
<evidence type="ECO:0000313" key="3">
    <source>
        <dbReference type="EMBL" id="MFC0206663.1"/>
    </source>
</evidence>
<sequence length="492" mass="54060">MASSPLLAEGQDATTLPAATAPSAEPGPASAEALHADADESAHLASAADRHARLRATAAGLIARIDRDLGRQLDAILHHPALQKLEALWRGVAWLADSIDDPAVRLRILDVRWTEIARDLERALDFDQSTLFDLVYSQEFGMPGGKPYGVVVVDHAISHRLGRGSKVDDVEVLEGLMSVASAAFCPFVLGVDPSLLSLDGLDEIDLRQDLSATFADPSFARWNRIRLRPDSRFVGAVIPRMLVRTPHRGRDHPRLGFVYDEKVSGPRDLLWLHGGFGVAYVTARAMARHRWPAAIRGTLPAGEAGIVDGPVRHFLPSDRAGFVARFAIENAVSEEQEVALNEQGLLVLRQLHLTGNSAFMNLPSLHRPPDYDGEAARMNAKMGAMLNYILCVARFAHYVKVIARDWVGKYNDAAECERLLQRWLHSYVTGNDDASPEMRVRYPLREGTVSVHEVPGKPGSYGCEIHLRPHYQLDQITSEFRLTTVIGNEGAG</sequence>
<dbReference type="InterPro" id="IPR010269">
    <property type="entry name" value="T6SS_TssC-like"/>
</dbReference>
<evidence type="ECO:0000313" key="4">
    <source>
        <dbReference type="Proteomes" id="UP001589798"/>
    </source>
</evidence>
<dbReference type="PANTHER" id="PTHR35565:SF3">
    <property type="entry name" value="TYPE VI SECRETION SYSTEM SHEATH PROTEIN TSSC1"/>
    <property type="match status" value="1"/>
</dbReference>